<organism evidence="1">
    <name type="scientific">Neisseria meningitidis alpha275</name>
    <dbReference type="NCBI Taxonomy" id="295996"/>
    <lineage>
        <taxon>Bacteria</taxon>
        <taxon>Pseudomonadati</taxon>
        <taxon>Pseudomonadota</taxon>
        <taxon>Betaproteobacteria</taxon>
        <taxon>Neisseriales</taxon>
        <taxon>Neisseriaceae</taxon>
        <taxon>Neisseria</taxon>
    </lineage>
</organism>
<sequence length="35" mass="4226">MQQSFQTAWIYFMPSEEELCGVLYQRGQISVWLKK</sequence>
<evidence type="ECO:0000313" key="1">
    <source>
        <dbReference type="EMBL" id="CBA07916.1"/>
    </source>
</evidence>
<name>C6SK81_NEIME</name>
<gene>
    <name evidence="1" type="ORF">NMW_1352</name>
</gene>
<accession>C6SK81</accession>
<protein>
    <submittedName>
        <fullName evidence="1">Uncharacterized protein</fullName>
    </submittedName>
</protein>
<proteinExistence type="predicted"/>
<dbReference type="EMBL" id="AM889138">
    <property type="protein sequence ID" value="CBA07916.1"/>
    <property type="molecule type" value="Genomic_DNA"/>
</dbReference>
<reference evidence="1" key="1">
    <citation type="journal article" date="2008" name="Proc. Natl. Acad. Sci. U.S.A.">
        <title>Whole-genome comparison of disease and carriage strains provides insights into virulence evolution in Neisseria meningitidis.</title>
        <authorList>
            <person name="Schoen C."/>
            <person name="Blom J."/>
            <person name="Claus H."/>
            <person name="Schramm-Glueck A."/>
            <person name="Brandt P."/>
            <person name="Mueller T."/>
            <person name="Goesmann A."/>
            <person name="Joseph B."/>
            <person name="Konietzny S."/>
            <person name="Kurzai O."/>
            <person name="Schmitt C."/>
            <person name="Friedrich T."/>
            <person name="Linke B."/>
            <person name="Vogel U."/>
            <person name="Frosch M."/>
        </authorList>
    </citation>
    <scope>NUCLEOTIDE SEQUENCE</scope>
    <source>
        <strain evidence="1">Alpha275</strain>
    </source>
</reference>
<dbReference type="AlphaFoldDB" id="C6SK81"/>